<dbReference type="Pfam" id="PF14694">
    <property type="entry name" value="LINES_N"/>
    <property type="match status" value="1"/>
</dbReference>
<dbReference type="RefSeq" id="XP_017702317.2">
    <property type="nucleotide sequence ID" value="XM_017846828.3"/>
</dbReference>
<organism evidence="3 4">
    <name type="scientific">Phoenix dactylifera</name>
    <name type="common">Date palm</name>
    <dbReference type="NCBI Taxonomy" id="42345"/>
    <lineage>
        <taxon>Eukaryota</taxon>
        <taxon>Viridiplantae</taxon>
        <taxon>Streptophyta</taxon>
        <taxon>Embryophyta</taxon>
        <taxon>Tracheophyta</taxon>
        <taxon>Spermatophyta</taxon>
        <taxon>Magnoliopsida</taxon>
        <taxon>Liliopsida</taxon>
        <taxon>Arecaceae</taxon>
        <taxon>Coryphoideae</taxon>
        <taxon>Phoeniceae</taxon>
        <taxon>Phoenix</taxon>
    </lineage>
</organism>
<evidence type="ECO:0000259" key="1">
    <source>
        <dbReference type="Pfam" id="PF14694"/>
    </source>
</evidence>
<reference evidence="4 5" key="1">
    <citation type="submission" date="2025-04" db="UniProtKB">
        <authorList>
            <consortium name="RefSeq"/>
        </authorList>
    </citation>
    <scope>IDENTIFICATION</scope>
    <source>
        <tissue evidence="4 5">Young leaves</tissue>
    </source>
</reference>
<dbReference type="Pfam" id="PF14695">
    <property type="entry name" value="LINES_C"/>
    <property type="match status" value="1"/>
</dbReference>
<dbReference type="InterPro" id="IPR029415">
    <property type="entry name" value="Lines_C"/>
</dbReference>
<evidence type="ECO:0000313" key="4">
    <source>
        <dbReference type="RefSeq" id="XP_017702317.2"/>
    </source>
</evidence>
<protein>
    <submittedName>
        <fullName evidence="4 5">Uncharacterized protein LOC103723905 isoform X1</fullName>
    </submittedName>
</protein>
<dbReference type="AlphaFoldDB" id="A0A8B7MYE1"/>
<dbReference type="Proteomes" id="UP000228380">
    <property type="component" value="Unplaced"/>
</dbReference>
<name>A0A8B7MYE1_PHODC</name>
<dbReference type="PANTHER" id="PTHR16057:SF1">
    <property type="entry name" value="PROTEIN LINES HOMOLOG 1"/>
    <property type="match status" value="1"/>
</dbReference>
<proteinExistence type="predicted"/>
<sequence>MAVISGLCDLITGSLVSFIESKPFPLTKESEKDLLLSLSRIFKEIQRWGKQFSNESEQGALANSLNYHHCFMHLDQHFGCDNDCLANTISTMVTFLGVDSTFVQHLTGNILVAVSNFLTKFGSEWVKFIHLLWITLEVAMLSVSSCTFLTSPIGSVICTNESLIYQNSPMKNEMSRTVDSSLDITSFTALIQSKIVNGNWHMVATNLFGILRTILKFLKHENCDLEGVFKHVAVSSLLKIPWDLFSEIHVDSSLALSQMSFGMDEVHDRKNGLSGSSYILSGVILQMFCSLVEREDSIDVSDDSSGELALCSKFSNLVLQLFPCLSEHQECNDKRLSQYLRHKLLMLMTRLIFYARWQRSDLVLWLKLLRNYFEDLIYEPISGFDIVLENCLEGSPFLSSIAYADKVHNSSIGHLRRRAILLFFKCCFTLGRISNESGDKCSCAKETSLCSYKLHLCSENCCNMGLSELSNWLERCASIGKFVDYENYSKSCSRFALSFLQLYMEEVCISDDVLFDMLLQLMDAPFVNLQIQSNGKETSFEEMKRDILFHISSIFNPIHIFHLFLLLLHYDHLVLVDYLISKDTGIHCVQYLLRSLRKICTSWHIFVEFSVCKNEISQPFHKRRKISTYKEGCNSKSGPSSSSFMMTRGSHARRHKVGSKAKCINLQTFENAANCLLSLKKMVEDLHQKNLFPYNPKPLLRSFTRFEELCKQ</sequence>
<dbReference type="InterPro" id="IPR024875">
    <property type="entry name" value="Protein_Lines"/>
</dbReference>
<dbReference type="OrthoDB" id="8251209at2759"/>
<dbReference type="GeneID" id="103723905"/>
<accession>A0A8B7MYE1</accession>
<evidence type="ECO:0000259" key="2">
    <source>
        <dbReference type="Pfam" id="PF14695"/>
    </source>
</evidence>
<evidence type="ECO:0000313" key="5">
    <source>
        <dbReference type="RefSeq" id="XP_026656081.2"/>
    </source>
</evidence>
<evidence type="ECO:0000313" key="3">
    <source>
        <dbReference type="Proteomes" id="UP000228380"/>
    </source>
</evidence>
<dbReference type="PANTHER" id="PTHR16057">
    <property type="entry name" value="WINS1, 2 PROTEIN"/>
    <property type="match status" value="1"/>
</dbReference>
<keyword evidence="3" id="KW-1185">Reference proteome</keyword>
<dbReference type="RefSeq" id="XP_026656081.2">
    <property type="nucleotide sequence ID" value="XM_026800280.2"/>
</dbReference>
<feature type="domain" description="Protein Lines N-terminal" evidence="1">
    <location>
        <begin position="527"/>
        <end position="608"/>
    </location>
</feature>
<gene>
    <name evidence="4 5" type="primary">LOC103723905</name>
</gene>
<feature type="domain" description="Protein Lines C-terminal" evidence="2">
    <location>
        <begin position="674"/>
        <end position="707"/>
    </location>
</feature>
<dbReference type="InterPro" id="IPR032794">
    <property type="entry name" value="LINES_N"/>
</dbReference>